<comment type="similarity">
    <text evidence="1">Belongs to the ParB family.</text>
</comment>
<dbReference type="PANTHER" id="PTHR33375">
    <property type="entry name" value="CHROMOSOME-PARTITIONING PROTEIN PARB-RELATED"/>
    <property type="match status" value="1"/>
</dbReference>
<keyword evidence="6" id="KW-1185">Reference proteome</keyword>
<accession>A0A021VU08</accession>
<name>A0A021VU08_9CELL</name>
<evidence type="ECO:0000313" key="5">
    <source>
        <dbReference type="EMBL" id="EYR64641.1"/>
    </source>
</evidence>
<evidence type="ECO:0000256" key="2">
    <source>
        <dbReference type="ARBA" id="ARBA00022829"/>
    </source>
</evidence>
<dbReference type="EMBL" id="AXCW01000022">
    <property type="protein sequence ID" value="EYR64641.1"/>
    <property type="molecule type" value="Genomic_DNA"/>
</dbReference>
<dbReference type="OrthoDB" id="3176965at2"/>
<dbReference type="GO" id="GO:0005694">
    <property type="term" value="C:chromosome"/>
    <property type="evidence" value="ECO:0007669"/>
    <property type="project" value="TreeGrafter"/>
</dbReference>
<feature type="domain" description="ParB-like N-terminal" evidence="4">
    <location>
        <begin position="41"/>
        <end position="131"/>
    </location>
</feature>
<reference evidence="5 6" key="1">
    <citation type="submission" date="2014-01" db="EMBL/GenBank/DDBJ databases">
        <title>Actinotalea ferrariae CF5-4.</title>
        <authorList>
            <person name="Chen F."/>
            <person name="Li Y."/>
            <person name="Wang G."/>
        </authorList>
    </citation>
    <scope>NUCLEOTIDE SEQUENCE [LARGE SCALE GENOMIC DNA]</scope>
    <source>
        <strain evidence="5 6">CF5-4</strain>
    </source>
</reference>
<dbReference type="Gene3D" id="1.10.10.2830">
    <property type="match status" value="1"/>
</dbReference>
<dbReference type="Pfam" id="PF02195">
    <property type="entry name" value="ParB_N"/>
    <property type="match status" value="1"/>
</dbReference>
<dbReference type="InterPro" id="IPR003115">
    <property type="entry name" value="ParB_N"/>
</dbReference>
<dbReference type="InterPro" id="IPR050336">
    <property type="entry name" value="Chromosome_partition/occlusion"/>
</dbReference>
<sequence>MTTTKDKPTRARRAVPAVDAAPSGTGAGLDALTRQPATDFVMLALDEVHPHPANPRRDVGDLTELADSIRAHGIRQNLLVVPNPDGDGYRLVIGHRRAAAAREADLTHVPAAIDQDLDEAGQRELMLLENIQRTDLTPVEEADGYQGLLDLGVKPEQIAERTGRSVTTVRTRLRLAAMPEPARAAVHEHRATLEDAATAEEFAGEPEHDAILAALGTPDFAYTVRNARQAQELRQVFAPYTERLLAAGATERTQYGAPEGTVRACETSRMLHGGNDTGDWGVSVKRLEEVLADATSGWAFCQSYGSLTVYRPHTLEEAERAAGAEARQAEREAQWEAERAARAEAQRREAEQRAAVEEVATTSAATRRDFLLPLIHDRKLTAAHTTAVVDFVATDLITNLWLDDWWYGQDGDDVATWLRVDADAVNAQAEDDELDAGDALDQAVRAAAAELPTANRLLAAIACAVEAELGAAPHHWIRRDRRLTTWYALLERLGYPVSTPERTALAGDPGAVAA</sequence>
<evidence type="ECO:0000256" key="1">
    <source>
        <dbReference type="ARBA" id="ARBA00006295"/>
    </source>
</evidence>
<dbReference type="NCBIfam" id="TIGR00180">
    <property type="entry name" value="parB_part"/>
    <property type="match status" value="1"/>
</dbReference>
<proteinExistence type="inferred from homology"/>
<dbReference type="SMART" id="SM00470">
    <property type="entry name" value="ParB"/>
    <property type="match status" value="1"/>
</dbReference>
<gene>
    <name evidence="5" type="ORF">N866_07040</name>
</gene>
<dbReference type="RefSeq" id="WP_052022333.1">
    <property type="nucleotide sequence ID" value="NZ_AXCW01000022.1"/>
</dbReference>
<comment type="caution">
    <text evidence="5">The sequence shown here is derived from an EMBL/GenBank/DDBJ whole genome shotgun (WGS) entry which is preliminary data.</text>
</comment>
<dbReference type="InterPro" id="IPR041468">
    <property type="entry name" value="HTH_ParB/Spo0J"/>
</dbReference>
<feature type="region of interest" description="Disordered" evidence="3">
    <location>
        <begin position="338"/>
        <end position="359"/>
    </location>
</feature>
<feature type="compositionally biased region" description="Basic and acidic residues" evidence="3">
    <location>
        <begin position="338"/>
        <end position="356"/>
    </location>
</feature>
<evidence type="ECO:0000259" key="4">
    <source>
        <dbReference type="SMART" id="SM00470"/>
    </source>
</evidence>
<organism evidence="5 6">
    <name type="scientific">Actinotalea ferrariae CF5-4</name>
    <dbReference type="NCBI Taxonomy" id="948458"/>
    <lineage>
        <taxon>Bacteria</taxon>
        <taxon>Bacillati</taxon>
        <taxon>Actinomycetota</taxon>
        <taxon>Actinomycetes</taxon>
        <taxon>Micrococcales</taxon>
        <taxon>Cellulomonadaceae</taxon>
        <taxon>Actinotalea</taxon>
    </lineage>
</organism>
<dbReference type="Gene3D" id="3.90.1530.30">
    <property type="match status" value="1"/>
</dbReference>
<dbReference type="InterPro" id="IPR036086">
    <property type="entry name" value="ParB/Sulfiredoxin_sf"/>
</dbReference>
<dbReference type="InterPro" id="IPR004437">
    <property type="entry name" value="ParB/RepB/Spo0J"/>
</dbReference>
<dbReference type="SUPFAM" id="SSF110849">
    <property type="entry name" value="ParB/Sulfiredoxin"/>
    <property type="match status" value="1"/>
</dbReference>
<dbReference type="AlphaFoldDB" id="A0A021VU08"/>
<feature type="region of interest" description="Disordered" evidence="3">
    <location>
        <begin position="1"/>
        <end position="30"/>
    </location>
</feature>
<protein>
    <submittedName>
        <fullName evidence="5">Chromosomal partitioning protein ParB</fullName>
    </submittedName>
</protein>
<dbReference type="SUPFAM" id="SSF109709">
    <property type="entry name" value="KorB DNA-binding domain-like"/>
    <property type="match status" value="1"/>
</dbReference>
<evidence type="ECO:0000256" key="3">
    <source>
        <dbReference type="SAM" id="MobiDB-lite"/>
    </source>
</evidence>
<dbReference type="GO" id="GO:0007059">
    <property type="term" value="P:chromosome segregation"/>
    <property type="evidence" value="ECO:0007669"/>
    <property type="project" value="UniProtKB-KW"/>
</dbReference>
<dbReference type="GO" id="GO:0003677">
    <property type="term" value="F:DNA binding"/>
    <property type="evidence" value="ECO:0007669"/>
    <property type="project" value="InterPro"/>
</dbReference>
<dbReference type="PANTHER" id="PTHR33375:SF1">
    <property type="entry name" value="CHROMOSOME-PARTITIONING PROTEIN PARB-RELATED"/>
    <property type="match status" value="1"/>
</dbReference>
<dbReference type="Pfam" id="PF17762">
    <property type="entry name" value="HTH_ParB"/>
    <property type="match status" value="1"/>
</dbReference>
<dbReference type="Proteomes" id="UP000019753">
    <property type="component" value="Unassembled WGS sequence"/>
</dbReference>
<evidence type="ECO:0000313" key="6">
    <source>
        <dbReference type="Proteomes" id="UP000019753"/>
    </source>
</evidence>
<keyword evidence="2" id="KW-0159">Chromosome partition</keyword>